<dbReference type="NCBIfam" id="NF005566">
    <property type="entry name" value="PRK07236.1"/>
    <property type="match status" value="1"/>
</dbReference>
<dbReference type="PANTHER" id="PTHR47469">
    <property type="entry name" value="MONOOXYGENASE-LIKE"/>
    <property type="match status" value="1"/>
</dbReference>
<evidence type="ECO:0000259" key="1">
    <source>
        <dbReference type="Pfam" id="PF22607"/>
    </source>
</evidence>
<dbReference type="Pfam" id="PF22607">
    <property type="entry name" value="FAD_binding-like"/>
    <property type="match status" value="1"/>
</dbReference>
<reference evidence="2 3" key="1">
    <citation type="submission" date="2019-07" db="EMBL/GenBank/DDBJ databases">
        <title>Genome sequencing for Ferrovibrio sp. K5.</title>
        <authorList>
            <person name="Park S.-J."/>
        </authorList>
    </citation>
    <scope>NUCLEOTIDE SEQUENCE [LARGE SCALE GENOMIC DNA]</scope>
    <source>
        <strain evidence="2 3">K5</strain>
    </source>
</reference>
<dbReference type="EMBL" id="CP041636">
    <property type="protein sequence ID" value="QDO97582.1"/>
    <property type="molecule type" value="Genomic_DNA"/>
</dbReference>
<dbReference type="KEGG" id="fer:FNB15_10010"/>
<dbReference type="PANTHER" id="PTHR47469:SF2">
    <property type="entry name" value="OS06G0597600 PROTEIN"/>
    <property type="match status" value="1"/>
</dbReference>
<proteinExistence type="predicted"/>
<dbReference type="InterPro" id="IPR054707">
    <property type="entry name" value="DhpH_subs-bd"/>
</dbReference>
<evidence type="ECO:0000313" key="3">
    <source>
        <dbReference type="Proteomes" id="UP000317496"/>
    </source>
</evidence>
<dbReference type="RefSeq" id="WP_144068563.1">
    <property type="nucleotide sequence ID" value="NZ_CP041636.1"/>
</dbReference>
<dbReference type="Proteomes" id="UP000317496">
    <property type="component" value="Chromosome"/>
</dbReference>
<dbReference type="AlphaFoldDB" id="A0A516H1E3"/>
<dbReference type="Gene3D" id="3.50.50.60">
    <property type="entry name" value="FAD/NAD(P)-binding domain"/>
    <property type="match status" value="2"/>
</dbReference>
<name>A0A516H1E3_9PROT</name>
<dbReference type="InterPro" id="IPR036188">
    <property type="entry name" value="FAD/NAD-bd_sf"/>
</dbReference>
<dbReference type="SUPFAM" id="SSF54373">
    <property type="entry name" value="FAD-linked reductases, C-terminal domain"/>
    <property type="match status" value="1"/>
</dbReference>
<keyword evidence="3" id="KW-1185">Reference proteome</keyword>
<dbReference type="OrthoDB" id="5499180at2"/>
<dbReference type="SUPFAM" id="SSF51905">
    <property type="entry name" value="FAD/NAD(P)-binding domain"/>
    <property type="match status" value="1"/>
</dbReference>
<dbReference type="InterPro" id="IPR053212">
    <property type="entry name" value="DHP_3-monooxygenase"/>
</dbReference>
<organism evidence="2 3">
    <name type="scientific">Ferrovibrio terrae</name>
    <dbReference type="NCBI Taxonomy" id="2594003"/>
    <lineage>
        <taxon>Bacteria</taxon>
        <taxon>Pseudomonadati</taxon>
        <taxon>Pseudomonadota</taxon>
        <taxon>Alphaproteobacteria</taxon>
        <taxon>Rhodospirillales</taxon>
        <taxon>Rhodospirillaceae</taxon>
        <taxon>Ferrovibrio</taxon>
    </lineage>
</organism>
<evidence type="ECO:0000313" key="2">
    <source>
        <dbReference type="EMBL" id="QDO97582.1"/>
    </source>
</evidence>
<feature type="domain" description="2,6-dihydroxypyridine 3-monooxygenase substrate binding" evidence="1">
    <location>
        <begin position="163"/>
        <end position="291"/>
    </location>
</feature>
<accession>A0A516H1E3</accession>
<sequence>MRRALIAGGSLGGLLAANMLHCAGWDVLVLERANATLSGRGAGIVTHPELFDCLEVAGLTVDDKIGVPVPGRITLGRDGQVLQESTLPQILTAWGRLYHLLKAALPADLYRFGAGLRAFEQDDAGVAVTLADGSQQHGDILIGADGIRSTVRQQLLPQVRPGYAGYVAWRGLADEAVLSEATHRAIFERFAFCLPPGEQILGYPVAGTGDNLARGHRRFNFVWYRPADEQSQLPDLLTDEQGHRHDDGIPPQLIRADVHQAMLRAADEVLAPQFAEIVHKATQPLVQPIYDLDSPQLAFGRVALLGDAAFVARPHCGMGVTKAAADAKSLTQALAQLPDDPVQALKTYDSQRQPIGRFLVGHARSLGAYMQAQILTSEERQMAERYRSVEAVMRETAVSPALH</sequence>
<protein>
    <submittedName>
        <fullName evidence="2">FAD-dependent oxidoreductase</fullName>
    </submittedName>
</protein>
<dbReference type="PRINTS" id="PR00420">
    <property type="entry name" value="RNGMNOXGNASE"/>
</dbReference>
<gene>
    <name evidence="2" type="ORF">FNB15_10010</name>
</gene>